<evidence type="ECO:0000313" key="2">
    <source>
        <dbReference type="Proteomes" id="UP001272052"/>
    </source>
</evidence>
<evidence type="ECO:0008006" key="3">
    <source>
        <dbReference type="Google" id="ProtNLM"/>
    </source>
</evidence>
<dbReference type="InterPro" id="IPR025503">
    <property type="entry name" value="DUF4391"/>
</dbReference>
<dbReference type="Pfam" id="PF14335">
    <property type="entry name" value="DUF4391"/>
    <property type="match status" value="1"/>
</dbReference>
<reference evidence="1 2" key="1">
    <citation type="submission" date="2023-06" db="EMBL/GenBank/DDBJ databases">
        <title>Genome sequence of Methanimicrococcus sp. At1.</title>
        <authorList>
            <person name="Protasov E."/>
            <person name="Platt K."/>
            <person name="Poehlein A."/>
            <person name="Daniel R."/>
            <person name="Brune A."/>
        </authorList>
    </citation>
    <scope>NUCLEOTIDE SEQUENCE [LARGE SCALE GENOMIC DNA]</scope>
    <source>
        <strain evidence="1 2">At1</strain>
    </source>
</reference>
<name>A0ABU3VN28_9EURY</name>
<dbReference type="Proteomes" id="UP001272052">
    <property type="component" value="Unassembled WGS sequence"/>
</dbReference>
<keyword evidence="2" id="KW-1185">Reference proteome</keyword>
<accession>A0ABU3VN28</accession>
<sequence length="222" mass="25783">MLLNLPETTLYGKKVPKQNFYDNPSMTPALKRLFIDQVHSIVWQNKISPFTVNVGTGIYVSEIEIIHIQLNSYDLDKKVLQLIDKTIPYHILFLLEYRNEIQARISFKEESQKAGTFKIGTYYQTDWLSPSQLDLRLDGLSMDSVYENFVYQIAGDRLNFDTNAGKTEPETLKDAVILDGKRQKILSEIAALNNKIQKEKQFNRQTELYSQVKLKNKELEEL</sequence>
<proteinExistence type="predicted"/>
<organism evidence="1 2">
    <name type="scientific">Methanimicrococcus hacksteinii</name>
    <dbReference type="NCBI Taxonomy" id="3028293"/>
    <lineage>
        <taxon>Archaea</taxon>
        <taxon>Methanobacteriati</taxon>
        <taxon>Methanobacteriota</taxon>
        <taxon>Stenosarchaea group</taxon>
        <taxon>Methanomicrobia</taxon>
        <taxon>Methanosarcinales</taxon>
        <taxon>Methanosarcinaceae</taxon>
        <taxon>Methanimicrococcus</taxon>
    </lineage>
</organism>
<comment type="caution">
    <text evidence="1">The sequence shown here is derived from an EMBL/GenBank/DDBJ whole genome shotgun (WGS) entry which is preliminary data.</text>
</comment>
<dbReference type="EMBL" id="JAWDKC010000008">
    <property type="protein sequence ID" value="MDV0444797.1"/>
    <property type="molecule type" value="Genomic_DNA"/>
</dbReference>
<protein>
    <recommendedName>
        <fullName evidence="3">DUF4391 domain-containing protein</fullName>
    </recommendedName>
</protein>
<evidence type="ECO:0000313" key="1">
    <source>
        <dbReference type="EMBL" id="MDV0444797.1"/>
    </source>
</evidence>
<gene>
    <name evidence="1" type="ORF">MmiAt1_03380</name>
</gene>